<dbReference type="OrthoDB" id="5890568at2759"/>
<dbReference type="Proteomes" id="UP000252519">
    <property type="component" value="Unassembled WGS sequence"/>
</dbReference>
<gene>
    <name evidence="3" type="ORF">ANCCAN_24425</name>
    <name evidence="2" type="ORF">ANCCAN_28851</name>
</gene>
<sequence length="62" mass="7036">MAFFGYGSAYIVYRWENQEALQEDQEPVRGTPARSVPAQKRSQSQEKQGKVQEKVASVETTD</sequence>
<dbReference type="EMBL" id="JOJR01001771">
    <property type="protein sequence ID" value="RCN29814.1"/>
    <property type="molecule type" value="Genomic_DNA"/>
</dbReference>
<name>A0A368FCC5_ANCCA</name>
<feature type="region of interest" description="Disordered" evidence="1">
    <location>
        <begin position="21"/>
        <end position="62"/>
    </location>
</feature>
<dbReference type="EMBL" id="JOJR01011894">
    <property type="protein sequence ID" value="RCN25436.1"/>
    <property type="molecule type" value="Genomic_DNA"/>
</dbReference>
<evidence type="ECO:0000256" key="1">
    <source>
        <dbReference type="SAM" id="MobiDB-lite"/>
    </source>
</evidence>
<evidence type="ECO:0000313" key="4">
    <source>
        <dbReference type="Proteomes" id="UP000252519"/>
    </source>
</evidence>
<comment type="caution">
    <text evidence="3">The sequence shown here is derived from an EMBL/GenBank/DDBJ whole genome shotgun (WGS) entry which is preliminary data.</text>
</comment>
<evidence type="ECO:0000313" key="3">
    <source>
        <dbReference type="EMBL" id="RCN29814.1"/>
    </source>
</evidence>
<feature type="compositionally biased region" description="Basic and acidic residues" evidence="1">
    <location>
        <begin position="43"/>
        <end position="53"/>
    </location>
</feature>
<evidence type="ECO:0000313" key="2">
    <source>
        <dbReference type="EMBL" id="RCN25436.1"/>
    </source>
</evidence>
<proteinExistence type="predicted"/>
<organism evidence="3 4">
    <name type="scientific">Ancylostoma caninum</name>
    <name type="common">Dog hookworm</name>
    <dbReference type="NCBI Taxonomy" id="29170"/>
    <lineage>
        <taxon>Eukaryota</taxon>
        <taxon>Metazoa</taxon>
        <taxon>Ecdysozoa</taxon>
        <taxon>Nematoda</taxon>
        <taxon>Chromadorea</taxon>
        <taxon>Rhabditida</taxon>
        <taxon>Rhabditina</taxon>
        <taxon>Rhabditomorpha</taxon>
        <taxon>Strongyloidea</taxon>
        <taxon>Ancylostomatidae</taxon>
        <taxon>Ancylostomatinae</taxon>
        <taxon>Ancylostoma</taxon>
    </lineage>
</organism>
<keyword evidence="4" id="KW-1185">Reference proteome</keyword>
<dbReference type="AlphaFoldDB" id="A0A368FCC5"/>
<reference evidence="3 4" key="1">
    <citation type="submission" date="2014-10" db="EMBL/GenBank/DDBJ databases">
        <title>Draft genome of the hookworm Ancylostoma caninum.</title>
        <authorList>
            <person name="Mitreva M."/>
        </authorList>
    </citation>
    <scope>NUCLEOTIDE SEQUENCE [LARGE SCALE GENOMIC DNA]</scope>
    <source>
        <strain evidence="3 4">Baltimore</strain>
    </source>
</reference>
<protein>
    <submittedName>
        <fullName evidence="3">Uncharacterized protein</fullName>
    </submittedName>
</protein>
<accession>A0A368FCC5</accession>